<proteinExistence type="predicted"/>
<feature type="domain" description="Integrase catalytic" evidence="1">
    <location>
        <begin position="175"/>
        <end position="361"/>
    </location>
</feature>
<dbReference type="EMBL" id="JAOPHQ010005413">
    <property type="protein sequence ID" value="KAK0135654.1"/>
    <property type="molecule type" value="Genomic_DNA"/>
</dbReference>
<dbReference type="InterPro" id="IPR040676">
    <property type="entry name" value="DUF5641"/>
</dbReference>
<dbReference type="PANTHER" id="PTHR47331:SF1">
    <property type="entry name" value="GAG-LIKE PROTEIN"/>
    <property type="match status" value="1"/>
</dbReference>
<dbReference type="AlphaFoldDB" id="A0AA47M8Q1"/>
<dbReference type="PANTHER" id="PTHR47331">
    <property type="entry name" value="PHD-TYPE DOMAIN-CONTAINING PROTEIN"/>
    <property type="match status" value="1"/>
</dbReference>
<dbReference type="InterPro" id="IPR041588">
    <property type="entry name" value="Integrase_H2C2"/>
</dbReference>
<dbReference type="Proteomes" id="UP001174136">
    <property type="component" value="Unassembled WGS sequence"/>
</dbReference>
<evidence type="ECO:0000313" key="3">
    <source>
        <dbReference type="Proteomes" id="UP001174136"/>
    </source>
</evidence>
<dbReference type="InterPro" id="IPR012337">
    <property type="entry name" value="RNaseH-like_sf"/>
</dbReference>
<evidence type="ECO:0000259" key="1">
    <source>
        <dbReference type="PROSITE" id="PS50994"/>
    </source>
</evidence>
<dbReference type="InterPro" id="IPR001584">
    <property type="entry name" value="Integrase_cat-core"/>
</dbReference>
<comment type="caution">
    <text evidence="2">The sequence shown here is derived from an EMBL/GenBank/DDBJ whole genome shotgun (WGS) entry which is preliminary data.</text>
</comment>
<sequence length="477" mass="54388">MDTPDSQRQVESQMQSFKATLKGQSLMPQDVTRAELSLIQYVQHQQFKDEIASLQSGVKTISKDSPLYRLDPVMDGEILRVGGRLSKASLPVESKRPAILSKDLHVSTLILRHIHQQLGHSGRNYMLSSLMRKYWIIKANSAARKVISDCVVCRCNRGRLLEQKMADLPVERVLPDEAPFTHVGIDYFGPIKVKRGRVLLKRYGVLFTCMTSRAVHLEIAFTLDTDSCINSLRRFICRRGPISTLRSDNGTNFVGASRELKESLNALNYDKIQRAFLQDGIEWRFNIPSASHQGGVWERLIRSVRSVLNSVLKQQTLDDEGLQTIFCEVEAILNDRPITKASDDPNDLEALTPNHILLLKSKPVMPPGLFDRNDLYVRKRWKQIQYMAELFWKRWVSEYLSLMQQRQKWTALRRNLVPGDVVLVADATAPRGSWMMGKVLEVRSDVNGHVRSVRLQTKTCVLERPVTKLCLLLEAAL</sequence>
<organism evidence="2 3">
    <name type="scientific">Merluccius polli</name>
    <name type="common">Benguela hake</name>
    <name type="synonym">Merluccius cadenati</name>
    <dbReference type="NCBI Taxonomy" id="89951"/>
    <lineage>
        <taxon>Eukaryota</taxon>
        <taxon>Metazoa</taxon>
        <taxon>Chordata</taxon>
        <taxon>Craniata</taxon>
        <taxon>Vertebrata</taxon>
        <taxon>Euteleostomi</taxon>
        <taxon>Actinopterygii</taxon>
        <taxon>Neopterygii</taxon>
        <taxon>Teleostei</taxon>
        <taxon>Neoteleostei</taxon>
        <taxon>Acanthomorphata</taxon>
        <taxon>Zeiogadaria</taxon>
        <taxon>Gadariae</taxon>
        <taxon>Gadiformes</taxon>
        <taxon>Gadoidei</taxon>
        <taxon>Merlucciidae</taxon>
        <taxon>Merluccius</taxon>
    </lineage>
</organism>
<evidence type="ECO:0000313" key="2">
    <source>
        <dbReference type="EMBL" id="KAK0135654.1"/>
    </source>
</evidence>
<dbReference type="SUPFAM" id="SSF53098">
    <property type="entry name" value="Ribonuclease H-like"/>
    <property type="match status" value="1"/>
</dbReference>
<dbReference type="GO" id="GO:0015074">
    <property type="term" value="P:DNA integration"/>
    <property type="evidence" value="ECO:0007669"/>
    <property type="project" value="InterPro"/>
</dbReference>
<dbReference type="GO" id="GO:0003676">
    <property type="term" value="F:nucleic acid binding"/>
    <property type="evidence" value="ECO:0007669"/>
    <property type="project" value="InterPro"/>
</dbReference>
<dbReference type="PROSITE" id="PS50994">
    <property type="entry name" value="INTEGRASE"/>
    <property type="match status" value="1"/>
</dbReference>
<accession>A0AA47M8Q1</accession>
<protein>
    <recommendedName>
        <fullName evidence="1">Integrase catalytic domain-containing protein</fullName>
    </recommendedName>
</protein>
<keyword evidence="3" id="KW-1185">Reference proteome</keyword>
<gene>
    <name evidence="2" type="ORF">N1851_028489</name>
</gene>
<dbReference type="InterPro" id="IPR036397">
    <property type="entry name" value="RNaseH_sf"/>
</dbReference>
<dbReference type="Pfam" id="PF18701">
    <property type="entry name" value="DUF5641"/>
    <property type="match status" value="1"/>
</dbReference>
<dbReference type="Gene3D" id="1.10.340.70">
    <property type="match status" value="1"/>
</dbReference>
<dbReference type="Gene3D" id="3.30.420.10">
    <property type="entry name" value="Ribonuclease H-like superfamily/Ribonuclease H"/>
    <property type="match status" value="1"/>
</dbReference>
<dbReference type="Pfam" id="PF17921">
    <property type="entry name" value="Integrase_H2C2"/>
    <property type="match status" value="1"/>
</dbReference>
<name>A0AA47M8Q1_MERPO</name>
<reference evidence="2" key="1">
    <citation type="journal article" date="2023" name="Front. Mar. Sci.">
        <title>A new Merluccius polli reference genome to investigate the effects of global change in West African waters.</title>
        <authorList>
            <person name="Mateo J.L."/>
            <person name="Blanco-Fernandez C."/>
            <person name="Garcia-Vazquez E."/>
            <person name="Machado-Schiaffino G."/>
        </authorList>
    </citation>
    <scope>NUCLEOTIDE SEQUENCE</scope>
    <source>
        <strain evidence="2">C29</strain>
        <tissue evidence="2">Fin</tissue>
    </source>
</reference>